<evidence type="ECO:0000259" key="2">
    <source>
        <dbReference type="PROSITE" id="PS50206"/>
    </source>
</evidence>
<dbReference type="PANTHER" id="PTHR44086">
    <property type="entry name" value="THIOSULFATE SULFURTRANSFERASE RDL2, MITOCHONDRIAL-RELATED"/>
    <property type="match status" value="1"/>
</dbReference>
<dbReference type="Proteomes" id="UP000541185">
    <property type="component" value="Unassembled WGS sequence"/>
</dbReference>
<gene>
    <name evidence="3" type="ORF">HHL11_05070</name>
</gene>
<proteinExistence type="predicted"/>
<name>A0A848H0G3_9BURK</name>
<feature type="domain" description="Rhodanese" evidence="2">
    <location>
        <begin position="42"/>
        <end position="145"/>
    </location>
</feature>
<organism evidence="3 4">
    <name type="scientific">Ramlibacter agri</name>
    <dbReference type="NCBI Taxonomy" id="2728837"/>
    <lineage>
        <taxon>Bacteria</taxon>
        <taxon>Pseudomonadati</taxon>
        <taxon>Pseudomonadota</taxon>
        <taxon>Betaproteobacteria</taxon>
        <taxon>Burkholderiales</taxon>
        <taxon>Comamonadaceae</taxon>
        <taxon>Ramlibacter</taxon>
    </lineage>
</organism>
<dbReference type="SUPFAM" id="SSF52821">
    <property type="entry name" value="Rhodanese/Cell cycle control phosphatase"/>
    <property type="match status" value="1"/>
</dbReference>
<reference evidence="3 4" key="1">
    <citation type="submission" date="2020-04" db="EMBL/GenBank/DDBJ databases">
        <title>Ramlibacter sp. G-1-2-2 isolated from soil.</title>
        <authorList>
            <person name="Dahal R.H."/>
        </authorList>
    </citation>
    <scope>NUCLEOTIDE SEQUENCE [LARGE SCALE GENOMIC DNA]</scope>
    <source>
        <strain evidence="3 4">G-1-2-2</strain>
    </source>
</reference>
<feature type="chain" id="PRO_5032472361" evidence="1">
    <location>
        <begin position="21"/>
        <end position="145"/>
    </location>
</feature>
<dbReference type="EMBL" id="JABBFX010000001">
    <property type="protein sequence ID" value="NML43112.1"/>
    <property type="molecule type" value="Genomic_DNA"/>
</dbReference>
<keyword evidence="1" id="KW-0732">Signal</keyword>
<dbReference type="GO" id="GO:0004792">
    <property type="term" value="F:thiosulfate-cyanide sulfurtransferase activity"/>
    <property type="evidence" value="ECO:0007669"/>
    <property type="project" value="TreeGrafter"/>
</dbReference>
<dbReference type="InterPro" id="IPR001763">
    <property type="entry name" value="Rhodanese-like_dom"/>
</dbReference>
<accession>A0A848H0G3</accession>
<dbReference type="Pfam" id="PF00581">
    <property type="entry name" value="Rhodanese"/>
    <property type="match status" value="1"/>
</dbReference>
<comment type="caution">
    <text evidence="3">The sequence shown here is derived from an EMBL/GenBank/DDBJ whole genome shotgun (WGS) entry which is preliminary data.</text>
</comment>
<dbReference type="AlphaFoldDB" id="A0A848H0G3"/>
<dbReference type="InterPro" id="IPR036873">
    <property type="entry name" value="Rhodanese-like_dom_sf"/>
</dbReference>
<dbReference type="CDD" id="cd00158">
    <property type="entry name" value="RHOD"/>
    <property type="match status" value="1"/>
</dbReference>
<evidence type="ECO:0000313" key="4">
    <source>
        <dbReference type="Proteomes" id="UP000541185"/>
    </source>
</evidence>
<dbReference type="PROSITE" id="PS50206">
    <property type="entry name" value="RHODANESE_3"/>
    <property type="match status" value="1"/>
</dbReference>
<protein>
    <submittedName>
        <fullName evidence="3">Rhodanese-like domain-containing protein</fullName>
    </submittedName>
</protein>
<dbReference type="Gene3D" id="3.40.250.10">
    <property type="entry name" value="Rhodanese-like domain"/>
    <property type="match status" value="1"/>
</dbReference>
<sequence length="145" mass="15589">MLGKRVAGLLLAASASLALANDVPATLAGVTVVSAEQARKMAETGVPVIDTRVGNEYADAHIQGAKNVPYKEKSAKDTGFDAKQDHFDLAKLPADHNAPLIFYCNGPECWKSYKAAKVASDAGWRKVQWLRGGFPEWKSKGFAVE</sequence>
<keyword evidence="4" id="KW-1185">Reference proteome</keyword>
<evidence type="ECO:0000313" key="3">
    <source>
        <dbReference type="EMBL" id="NML43112.1"/>
    </source>
</evidence>
<feature type="signal peptide" evidence="1">
    <location>
        <begin position="1"/>
        <end position="20"/>
    </location>
</feature>
<dbReference type="SMART" id="SM00450">
    <property type="entry name" value="RHOD"/>
    <property type="match status" value="1"/>
</dbReference>
<evidence type="ECO:0000256" key="1">
    <source>
        <dbReference type="SAM" id="SignalP"/>
    </source>
</evidence>
<dbReference type="RefSeq" id="WP_169417345.1">
    <property type="nucleotide sequence ID" value="NZ_JABBFX010000001.1"/>
</dbReference>
<dbReference type="PANTHER" id="PTHR44086:SF10">
    <property type="entry name" value="THIOSULFATE SULFURTRANSFERASE_RHODANESE-LIKE DOMAIN-CONTAINING PROTEIN 3"/>
    <property type="match status" value="1"/>
</dbReference>